<reference evidence="2 3" key="1">
    <citation type="submission" date="2016-11" db="EMBL/GenBank/DDBJ databases">
        <authorList>
            <person name="Jaros S."/>
            <person name="Januszkiewicz K."/>
            <person name="Wedrychowicz H."/>
        </authorList>
    </citation>
    <scope>NUCLEOTIDE SEQUENCE [LARGE SCALE GENOMIC DNA]</scope>
    <source>
        <strain evidence="2 3">DSM 21864</strain>
    </source>
</reference>
<sequence length="88" mass="10702">MNLYYLLLYLFFINIYGFIIMYLDKQRSIKKLWRVPEKRFFIVSLLLGSLGTYLGMIICHHKTKHLYFKYGIPMIILVQVLIVYYINK</sequence>
<gene>
    <name evidence="2" type="ORF">SAMN05444401_3622</name>
</gene>
<evidence type="ECO:0000313" key="3">
    <source>
        <dbReference type="Proteomes" id="UP000184080"/>
    </source>
</evidence>
<proteinExistence type="predicted"/>
<dbReference type="EMBL" id="FQZO01000007">
    <property type="protein sequence ID" value="SHJ70035.1"/>
    <property type="molecule type" value="Genomic_DNA"/>
</dbReference>
<dbReference type="Proteomes" id="UP000184080">
    <property type="component" value="Unassembled WGS sequence"/>
</dbReference>
<organism evidence="2 3">
    <name type="scientific">Clostridium amylolyticum</name>
    <dbReference type="NCBI Taxonomy" id="1121298"/>
    <lineage>
        <taxon>Bacteria</taxon>
        <taxon>Bacillati</taxon>
        <taxon>Bacillota</taxon>
        <taxon>Clostridia</taxon>
        <taxon>Eubacteriales</taxon>
        <taxon>Clostridiaceae</taxon>
        <taxon>Clostridium</taxon>
    </lineage>
</organism>
<dbReference type="InterPro" id="IPR010718">
    <property type="entry name" value="DUF1294"/>
</dbReference>
<evidence type="ECO:0000313" key="2">
    <source>
        <dbReference type="EMBL" id="SHJ70035.1"/>
    </source>
</evidence>
<feature type="transmembrane region" description="Helical" evidence="1">
    <location>
        <begin position="6"/>
        <end position="24"/>
    </location>
</feature>
<feature type="transmembrane region" description="Helical" evidence="1">
    <location>
        <begin position="40"/>
        <end position="58"/>
    </location>
</feature>
<keyword evidence="3" id="KW-1185">Reference proteome</keyword>
<name>A0A1M6LG31_9CLOT</name>
<dbReference type="RefSeq" id="WP_073009996.1">
    <property type="nucleotide sequence ID" value="NZ_FQZO01000007.1"/>
</dbReference>
<keyword evidence="1" id="KW-0812">Transmembrane</keyword>
<dbReference type="STRING" id="1121298.SAMN05444401_3622"/>
<evidence type="ECO:0000256" key="1">
    <source>
        <dbReference type="SAM" id="Phobius"/>
    </source>
</evidence>
<accession>A0A1M6LG31</accession>
<dbReference type="AlphaFoldDB" id="A0A1M6LG31"/>
<keyword evidence="1" id="KW-0472">Membrane</keyword>
<protein>
    <submittedName>
        <fullName evidence="2">Uncharacterized membrane protein YsdA, DUF1294 family</fullName>
    </submittedName>
</protein>
<keyword evidence="1" id="KW-1133">Transmembrane helix</keyword>
<dbReference type="Pfam" id="PF06961">
    <property type="entry name" value="DUF1294"/>
    <property type="match status" value="1"/>
</dbReference>
<feature type="transmembrane region" description="Helical" evidence="1">
    <location>
        <begin position="70"/>
        <end position="87"/>
    </location>
</feature>